<proteinExistence type="predicted"/>
<dbReference type="AlphaFoldDB" id="A0A0L0M2P0"/>
<dbReference type="Proteomes" id="UP000036959">
    <property type="component" value="Unassembled WGS sequence"/>
</dbReference>
<dbReference type="InterPro" id="IPR016181">
    <property type="entry name" value="Acyl_CoA_acyltransferase"/>
</dbReference>
<keyword evidence="3" id="KW-1185">Reference proteome</keyword>
<dbReference type="Gene3D" id="3.40.630.30">
    <property type="match status" value="1"/>
</dbReference>
<dbReference type="PATRIC" id="fig|242163.4.peg.4188"/>
<gene>
    <name evidence="2" type="ORF">BVER_02688c</name>
</gene>
<sequence>MREFPLIEVRPYQASDLDGVIDVFLRAVREIASDDYNSKQIESWAQVDREEWAIARMNRPTWVAMSDDKIAGFIDLHTNGLIDMLFVNPDFARKGVATSLLARVEAEAGEARLRVLHTYASITAHSFFEKCGFTTLLTRNVSVRDQKFIQCVMEKML</sequence>
<dbReference type="PANTHER" id="PTHR43451:SF1">
    <property type="entry name" value="ACETYLTRANSFERASE"/>
    <property type="match status" value="1"/>
</dbReference>
<name>A0A0L0M2P0_9BURK</name>
<dbReference type="SUPFAM" id="SSF55729">
    <property type="entry name" value="Acyl-CoA N-acyltransferases (Nat)"/>
    <property type="match status" value="1"/>
</dbReference>
<organism evidence="2 3">
    <name type="scientific">Candidatus Burkholderia verschuerenii</name>
    <dbReference type="NCBI Taxonomy" id="242163"/>
    <lineage>
        <taxon>Bacteria</taxon>
        <taxon>Pseudomonadati</taxon>
        <taxon>Pseudomonadota</taxon>
        <taxon>Betaproteobacteria</taxon>
        <taxon>Burkholderiales</taxon>
        <taxon>Burkholderiaceae</taxon>
        <taxon>Burkholderia</taxon>
    </lineage>
</organism>
<reference evidence="3" key="1">
    <citation type="submission" date="2015-06" db="EMBL/GenBank/DDBJ databases">
        <title>Comparative genomics of Burkholderia leaf nodule symbionts.</title>
        <authorList>
            <person name="Carlier A."/>
            <person name="Eberl L."/>
            <person name="Pinto-Carbo M."/>
        </authorList>
    </citation>
    <scope>NUCLEOTIDE SEQUENCE [LARGE SCALE GENOMIC DNA]</scope>
    <source>
        <strain evidence="3">UZHbot4</strain>
    </source>
</reference>
<dbReference type="InterPro" id="IPR000182">
    <property type="entry name" value="GNAT_dom"/>
</dbReference>
<dbReference type="Pfam" id="PF13673">
    <property type="entry name" value="Acetyltransf_10"/>
    <property type="match status" value="1"/>
</dbReference>
<dbReference type="RefSeq" id="WP_050456042.1">
    <property type="nucleotide sequence ID" value="NZ_LFJJ01000299.1"/>
</dbReference>
<evidence type="ECO:0000313" key="3">
    <source>
        <dbReference type="Proteomes" id="UP000036959"/>
    </source>
</evidence>
<comment type="caution">
    <text evidence="2">The sequence shown here is derived from an EMBL/GenBank/DDBJ whole genome shotgun (WGS) entry which is preliminary data.</text>
</comment>
<dbReference type="InterPro" id="IPR052564">
    <property type="entry name" value="N-acetyltrans/Recomb-assoc"/>
</dbReference>
<dbReference type="PANTHER" id="PTHR43451">
    <property type="entry name" value="ACETYLTRANSFERASE (GNAT) FAMILY PROTEIN"/>
    <property type="match status" value="1"/>
</dbReference>
<protein>
    <submittedName>
        <fullName evidence="2">Acetyltransferase</fullName>
    </submittedName>
</protein>
<dbReference type="CDD" id="cd04301">
    <property type="entry name" value="NAT_SF"/>
    <property type="match status" value="1"/>
</dbReference>
<evidence type="ECO:0000313" key="2">
    <source>
        <dbReference type="EMBL" id="KND56927.1"/>
    </source>
</evidence>
<dbReference type="PROSITE" id="PS51186">
    <property type="entry name" value="GNAT"/>
    <property type="match status" value="1"/>
</dbReference>
<dbReference type="EMBL" id="LFJJ01000299">
    <property type="protein sequence ID" value="KND56927.1"/>
    <property type="molecule type" value="Genomic_DNA"/>
</dbReference>
<evidence type="ECO:0000259" key="1">
    <source>
        <dbReference type="PROSITE" id="PS51186"/>
    </source>
</evidence>
<accession>A0A0L0M2P0</accession>
<keyword evidence="2" id="KW-0808">Transferase</keyword>
<dbReference type="OrthoDB" id="5355033at2"/>
<feature type="domain" description="N-acetyltransferase" evidence="1">
    <location>
        <begin position="7"/>
        <end position="157"/>
    </location>
</feature>
<dbReference type="GO" id="GO:0016747">
    <property type="term" value="F:acyltransferase activity, transferring groups other than amino-acyl groups"/>
    <property type="evidence" value="ECO:0007669"/>
    <property type="project" value="InterPro"/>
</dbReference>